<dbReference type="Pfam" id="PF13193">
    <property type="entry name" value="AMP-binding_C"/>
    <property type="match status" value="1"/>
</dbReference>
<comment type="caution">
    <text evidence="3">The sequence shown here is derived from an EMBL/GenBank/DDBJ whole genome shotgun (WGS) entry which is preliminary data.</text>
</comment>
<proteinExistence type="predicted"/>
<evidence type="ECO:0000259" key="1">
    <source>
        <dbReference type="Pfam" id="PF00501"/>
    </source>
</evidence>
<dbReference type="AlphaFoldDB" id="A0A8E0WPG2"/>
<accession>A0A8E0WPG2</accession>
<dbReference type="Gene3D" id="3.30.300.30">
    <property type="match status" value="1"/>
</dbReference>
<dbReference type="Pfam" id="PF00501">
    <property type="entry name" value="AMP-binding"/>
    <property type="match status" value="1"/>
</dbReference>
<dbReference type="InterPro" id="IPR000873">
    <property type="entry name" value="AMP-dep_synth/lig_dom"/>
</dbReference>
<dbReference type="SUPFAM" id="SSF56801">
    <property type="entry name" value="Acetyl-CoA synthetase-like"/>
    <property type="match status" value="1"/>
</dbReference>
<evidence type="ECO:0000313" key="4">
    <source>
        <dbReference type="Proteomes" id="UP000028135"/>
    </source>
</evidence>
<dbReference type="RefSeq" id="WP_020819560.1">
    <property type="nucleotide sequence ID" value="NZ_JANF02000089.1"/>
</dbReference>
<feature type="domain" description="AMP-dependent synthetase/ligase" evidence="1">
    <location>
        <begin position="13"/>
        <end position="338"/>
    </location>
</feature>
<name>A0A8E0WPG2_9SPHN</name>
<dbReference type="EMBL" id="JANF02000089">
    <property type="protein sequence ID" value="KER34960.1"/>
    <property type="molecule type" value="Genomic_DNA"/>
</dbReference>
<dbReference type="GO" id="GO:0016405">
    <property type="term" value="F:CoA-ligase activity"/>
    <property type="evidence" value="ECO:0007669"/>
    <property type="project" value="TreeGrafter"/>
</dbReference>
<dbReference type="InterPro" id="IPR042099">
    <property type="entry name" value="ANL_N_sf"/>
</dbReference>
<dbReference type="PANTHER" id="PTHR24096:SF323">
    <property type="entry name" value="BLR3536 PROTEIN"/>
    <property type="match status" value="1"/>
</dbReference>
<gene>
    <name evidence="3" type="ORF">AL00_18840</name>
</gene>
<evidence type="ECO:0000259" key="2">
    <source>
        <dbReference type="Pfam" id="PF13193"/>
    </source>
</evidence>
<evidence type="ECO:0000313" key="3">
    <source>
        <dbReference type="EMBL" id="KER34960.1"/>
    </source>
</evidence>
<reference evidence="3 4" key="1">
    <citation type="submission" date="2014-05" db="EMBL/GenBank/DDBJ databases">
        <title>Genome Announcement of Sphingobium lucknowense F2.</title>
        <authorList>
            <person name="Lal R."/>
            <person name="Negi V."/>
            <person name="Lata P."/>
            <person name="Sangwan N."/>
            <person name="Gupta S.K."/>
            <person name="Rao D.L.N."/>
            <person name="Das S."/>
        </authorList>
    </citation>
    <scope>NUCLEOTIDE SEQUENCE [LARGE SCALE GENOMIC DNA]</scope>
    <source>
        <strain evidence="3 4">F2</strain>
    </source>
</reference>
<dbReference type="Gene3D" id="3.40.50.12780">
    <property type="entry name" value="N-terminal domain of ligase-like"/>
    <property type="match status" value="1"/>
</dbReference>
<dbReference type="InterPro" id="IPR045851">
    <property type="entry name" value="AMP-bd_C_sf"/>
</dbReference>
<dbReference type="InterPro" id="IPR025110">
    <property type="entry name" value="AMP-bd_C"/>
</dbReference>
<keyword evidence="3" id="KW-0436">Ligase</keyword>
<organism evidence="3 4">
    <name type="scientific">Sphingobium indicum F2</name>
    <dbReference type="NCBI Taxonomy" id="1450518"/>
    <lineage>
        <taxon>Bacteria</taxon>
        <taxon>Pseudomonadati</taxon>
        <taxon>Pseudomonadota</taxon>
        <taxon>Alphaproteobacteria</taxon>
        <taxon>Sphingomonadales</taxon>
        <taxon>Sphingomonadaceae</taxon>
        <taxon>Sphingobium</taxon>
    </lineage>
</organism>
<sequence>MTLLSISRCISFWAGRKGASPAITCGDESIGWRELEERSNRLARHYQSLGLGRGDFATIVLPNGIEFYCAAIAVWKLGATPQPISCHAPLVEQCALLELGQPKLVIGWSHAQPPHGVATVPPGFATPDLSAEPLPDIVADKWKALASGGSTGRPKLIVSIAPGRFDPLDPSYLMEPEDVMLASGPLYHNASFMFSMHALFCGAHVIVMPRFDPAEALALIDRHGVTWALLVPTMMHRIWMLPPEVREGHSVKSLRIVLHTGAACPAWLKQCWIDWVGPEVLQEGYGGTEGCGAHWISGTEWLAHRGSVGRSQEGFDVRVAGSSGEILPPGEIGEIWSRPRSGPGSTYEYRGGQSRRDADGYESIGDMGYLDAEGYLYLADRRTDLIVSGGANIYPAEVEAQIDSYPGVRASAVIGLPDMDMGAIPHAIVEAGAGLDVDELRGHLAVRLSRNKIPRSFEIVDGPLKDEAGKLRRSALRAARIEQG</sequence>
<dbReference type="Proteomes" id="UP000028135">
    <property type="component" value="Unassembled WGS sequence"/>
</dbReference>
<dbReference type="PANTHER" id="PTHR24096">
    <property type="entry name" value="LONG-CHAIN-FATTY-ACID--COA LIGASE"/>
    <property type="match status" value="1"/>
</dbReference>
<protein>
    <submittedName>
        <fullName evidence="3">Acid--CoA ligase</fullName>
    </submittedName>
</protein>
<feature type="domain" description="AMP-binding enzyme C-terminal" evidence="2">
    <location>
        <begin position="397"/>
        <end position="470"/>
    </location>
</feature>